<feature type="transmembrane region" description="Helical" evidence="7">
    <location>
        <begin position="47"/>
        <end position="69"/>
    </location>
</feature>
<keyword evidence="2" id="KW-1003">Cell membrane</keyword>
<evidence type="ECO:0000259" key="8">
    <source>
        <dbReference type="PROSITE" id="PS50262"/>
    </source>
</evidence>
<dbReference type="GO" id="GO:0004930">
    <property type="term" value="F:G protein-coupled receptor activity"/>
    <property type="evidence" value="ECO:0007669"/>
    <property type="project" value="InterPro"/>
</dbReference>
<evidence type="ECO:0000313" key="10">
    <source>
        <dbReference type="Proteomes" id="UP000828390"/>
    </source>
</evidence>
<dbReference type="AlphaFoldDB" id="A0A9D4KGZ7"/>
<reference evidence="9" key="1">
    <citation type="journal article" date="2019" name="bioRxiv">
        <title>The Genome of the Zebra Mussel, Dreissena polymorpha: A Resource for Invasive Species Research.</title>
        <authorList>
            <person name="McCartney M.A."/>
            <person name="Auch B."/>
            <person name="Kono T."/>
            <person name="Mallez S."/>
            <person name="Zhang Y."/>
            <person name="Obille A."/>
            <person name="Becker A."/>
            <person name="Abrahante J.E."/>
            <person name="Garbe J."/>
            <person name="Badalamenti J.P."/>
            <person name="Herman A."/>
            <person name="Mangelson H."/>
            <person name="Liachko I."/>
            <person name="Sullivan S."/>
            <person name="Sone E.D."/>
            <person name="Koren S."/>
            <person name="Silverstein K.A.T."/>
            <person name="Beckman K.B."/>
            <person name="Gohl D.M."/>
        </authorList>
    </citation>
    <scope>NUCLEOTIDE SEQUENCE</scope>
    <source>
        <strain evidence="9">Duluth1</strain>
        <tissue evidence="9">Whole animal</tissue>
    </source>
</reference>
<evidence type="ECO:0000256" key="2">
    <source>
        <dbReference type="ARBA" id="ARBA00022475"/>
    </source>
</evidence>
<evidence type="ECO:0000256" key="6">
    <source>
        <dbReference type="ARBA" id="ARBA00023170"/>
    </source>
</evidence>
<evidence type="ECO:0000313" key="9">
    <source>
        <dbReference type="EMBL" id="KAH3839112.1"/>
    </source>
</evidence>
<dbReference type="OrthoDB" id="6022667at2759"/>
<dbReference type="GO" id="GO:0005886">
    <property type="term" value="C:plasma membrane"/>
    <property type="evidence" value="ECO:0007669"/>
    <property type="project" value="UniProtKB-SubCell"/>
</dbReference>
<dbReference type="PROSITE" id="PS50262">
    <property type="entry name" value="G_PROTEIN_RECEP_F1_2"/>
    <property type="match status" value="1"/>
</dbReference>
<evidence type="ECO:0000256" key="3">
    <source>
        <dbReference type="ARBA" id="ARBA00022692"/>
    </source>
</evidence>
<keyword evidence="5 7" id="KW-0472">Membrane</keyword>
<dbReference type="PANTHER" id="PTHR24241:SF59">
    <property type="entry name" value="ADIPOKINETIC HORMONE RECEPTOR, ISOFORM C"/>
    <property type="match status" value="1"/>
</dbReference>
<keyword evidence="6" id="KW-0675">Receptor</keyword>
<dbReference type="EMBL" id="JAIWYP010000004">
    <property type="protein sequence ID" value="KAH3839112.1"/>
    <property type="molecule type" value="Genomic_DNA"/>
</dbReference>
<dbReference type="InterPro" id="IPR017452">
    <property type="entry name" value="GPCR_Rhodpsn_7TM"/>
</dbReference>
<feature type="transmembrane region" description="Helical" evidence="7">
    <location>
        <begin position="81"/>
        <end position="106"/>
    </location>
</feature>
<reference evidence="9" key="2">
    <citation type="submission" date="2020-11" db="EMBL/GenBank/DDBJ databases">
        <authorList>
            <person name="McCartney M.A."/>
            <person name="Auch B."/>
            <person name="Kono T."/>
            <person name="Mallez S."/>
            <person name="Becker A."/>
            <person name="Gohl D.M."/>
            <person name="Silverstein K.A.T."/>
            <person name="Koren S."/>
            <person name="Bechman K.B."/>
            <person name="Herman A."/>
            <person name="Abrahante J.E."/>
            <person name="Garbe J."/>
        </authorList>
    </citation>
    <scope>NUCLEOTIDE SEQUENCE</scope>
    <source>
        <strain evidence="9">Duluth1</strain>
        <tissue evidence="9">Whole animal</tissue>
    </source>
</reference>
<evidence type="ECO:0000256" key="5">
    <source>
        <dbReference type="ARBA" id="ARBA00023136"/>
    </source>
</evidence>
<organism evidence="9 10">
    <name type="scientific">Dreissena polymorpha</name>
    <name type="common">Zebra mussel</name>
    <name type="synonym">Mytilus polymorpha</name>
    <dbReference type="NCBI Taxonomy" id="45954"/>
    <lineage>
        <taxon>Eukaryota</taxon>
        <taxon>Metazoa</taxon>
        <taxon>Spiralia</taxon>
        <taxon>Lophotrochozoa</taxon>
        <taxon>Mollusca</taxon>
        <taxon>Bivalvia</taxon>
        <taxon>Autobranchia</taxon>
        <taxon>Heteroconchia</taxon>
        <taxon>Euheterodonta</taxon>
        <taxon>Imparidentia</taxon>
        <taxon>Neoheterodontei</taxon>
        <taxon>Myida</taxon>
        <taxon>Dreissenoidea</taxon>
        <taxon>Dreissenidae</taxon>
        <taxon>Dreissena</taxon>
    </lineage>
</organism>
<keyword evidence="3 7" id="KW-0812">Transmembrane</keyword>
<evidence type="ECO:0000256" key="7">
    <source>
        <dbReference type="SAM" id="Phobius"/>
    </source>
</evidence>
<feature type="transmembrane region" description="Helical" evidence="7">
    <location>
        <begin position="118"/>
        <end position="139"/>
    </location>
</feature>
<feature type="transmembrane region" description="Helical" evidence="7">
    <location>
        <begin position="160"/>
        <end position="180"/>
    </location>
</feature>
<feature type="domain" description="G-protein coupled receptors family 1 profile" evidence="8">
    <location>
        <begin position="60"/>
        <end position="330"/>
    </location>
</feature>
<gene>
    <name evidence="9" type="ORF">DPMN_112535</name>
</gene>
<dbReference type="GO" id="GO:0032870">
    <property type="term" value="P:cellular response to hormone stimulus"/>
    <property type="evidence" value="ECO:0007669"/>
    <property type="project" value="TreeGrafter"/>
</dbReference>
<dbReference type="GO" id="GO:0042277">
    <property type="term" value="F:peptide binding"/>
    <property type="evidence" value="ECO:0007669"/>
    <property type="project" value="TreeGrafter"/>
</dbReference>
<dbReference type="SUPFAM" id="SSF81321">
    <property type="entry name" value="Family A G protein-coupled receptor-like"/>
    <property type="match status" value="1"/>
</dbReference>
<evidence type="ECO:0000256" key="1">
    <source>
        <dbReference type="ARBA" id="ARBA00004651"/>
    </source>
</evidence>
<dbReference type="Pfam" id="PF00001">
    <property type="entry name" value="7tm_1"/>
    <property type="match status" value="1"/>
</dbReference>
<dbReference type="Gene3D" id="1.20.1070.10">
    <property type="entry name" value="Rhodopsin 7-helix transmembrane proteins"/>
    <property type="match status" value="1"/>
</dbReference>
<comment type="caution">
    <text evidence="9">The sequence shown here is derived from an EMBL/GenBank/DDBJ whole genome shotgun (WGS) entry which is preliminary data.</text>
</comment>
<accession>A0A9D4KGZ7</accession>
<dbReference type="PRINTS" id="PR00237">
    <property type="entry name" value="GPCRRHODOPSN"/>
</dbReference>
<feature type="transmembrane region" description="Helical" evidence="7">
    <location>
        <begin position="208"/>
        <end position="232"/>
    </location>
</feature>
<dbReference type="Proteomes" id="UP000828390">
    <property type="component" value="Unassembled WGS sequence"/>
</dbReference>
<protein>
    <recommendedName>
        <fullName evidence="8">G-protein coupled receptors family 1 profile domain-containing protein</fullName>
    </recommendedName>
</protein>
<feature type="transmembrane region" description="Helical" evidence="7">
    <location>
        <begin position="315"/>
        <end position="336"/>
    </location>
</feature>
<keyword evidence="4 7" id="KW-1133">Transmembrane helix</keyword>
<dbReference type="PANTHER" id="PTHR24241">
    <property type="entry name" value="NEUROPEPTIDE RECEPTOR-RELATED G-PROTEIN COUPLED RECEPTOR"/>
    <property type="match status" value="1"/>
</dbReference>
<proteinExistence type="predicted"/>
<feature type="transmembrane region" description="Helical" evidence="7">
    <location>
        <begin position="274"/>
        <end position="295"/>
    </location>
</feature>
<dbReference type="InterPro" id="IPR000276">
    <property type="entry name" value="GPCR_Rhodpsn"/>
</dbReference>
<keyword evidence="10" id="KW-1185">Reference proteome</keyword>
<sequence>MDFKQTLTMSVNGSGEIPSEQIVGNMTVRNATEIALPVFDEITLVNLLVRGTLFFLSLFGNISTLAQMYRMRRRKSTINTLIINLATADLLVTFFCMGAEAIWAATVQWYAGDFMCKIVKFMQIFAINLSTYITVVISLDRCFVIMDPISRHKAPRRVKIMIIVSWGLCAVFSIPQILIFKTAKGPFREVFVQCMDLGYSQVPWGKRAYSIVSLLFSFIFPLLIMGVAYGLISGTITRKSKDFRDPEESSGSSEYGQSRGQVRNHLFRKAKRKALRMSIVIVAAFIICWSPYYFVFMYITFLDLREIPRETLMPLTFIGLSNSLINPMIYGAFQLCKVHKPSFLKRKEWRSYSLRTKHGVRNVMEPNQYVVVKHKNIVLLCHGQDELPNGTKDLKDKKKQPCVIVLYKVNSSKENVNILDSTSSEIHSSYPERNESR</sequence>
<comment type="subcellular location">
    <subcellularLocation>
        <location evidence="1">Cell membrane</location>
        <topology evidence="1">Multi-pass membrane protein</topology>
    </subcellularLocation>
</comment>
<name>A0A9D4KGZ7_DREPO</name>
<evidence type="ECO:0000256" key="4">
    <source>
        <dbReference type="ARBA" id="ARBA00022989"/>
    </source>
</evidence>